<keyword evidence="6" id="KW-0902">Two-component regulatory system</keyword>
<evidence type="ECO:0000256" key="6">
    <source>
        <dbReference type="ARBA" id="ARBA00023012"/>
    </source>
</evidence>
<accession>A0A0S7Y7G5</accession>
<gene>
    <name evidence="8" type="ORF">AMJ44_00005</name>
</gene>
<name>A0A0S7Y7G5_UNCSA</name>
<feature type="non-terminal residue" evidence="8">
    <location>
        <position position="127"/>
    </location>
</feature>
<dbReference type="Gene3D" id="3.30.565.10">
    <property type="entry name" value="Histidine kinase-like ATPase, C-terminal domain"/>
    <property type="match status" value="1"/>
</dbReference>
<feature type="domain" description="Histidine kinase" evidence="7">
    <location>
        <begin position="1"/>
        <end position="127"/>
    </location>
</feature>
<comment type="caution">
    <text evidence="8">The sequence shown here is derived from an EMBL/GenBank/DDBJ whole genome shotgun (WGS) entry which is preliminary data.</text>
</comment>
<dbReference type="PANTHER" id="PTHR45453">
    <property type="entry name" value="PHOSPHATE REGULON SENSOR PROTEIN PHOR"/>
    <property type="match status" value="1"/>
</dbReference>
<dbReference type="GO" id="GO:0000155">
    <property type="term" value="F:phosphorelay sensor kinase activity"/>
    <property type="evidence" value="ECO:0007669"/>
    <property type="project" value="TreeGrafter"/>
</dbReference>
<evidence type="ECO:0000256" key="2">
    <source>
        <dbReference type="ARBA" id="ARBA00012438"/>
    </source>
</evidence>
<dbReference type="EC" id="2.7.13.3" evidence="2"/>
<evidence type="ECO:0000313" key="8">
    <source>
        <dbReference type="EMBL" id="KPJ70315.1"/>
    </source>
</evidence>
<dbReference type="InterPro" id="IPR005467">
    <property type="entry name" value="His_kinase_dom"/>
</dbReference>
<dbReference type="GO" id="GO:0004721">
    <property type="term" value="F:phosphoprotein phosphatase activity"/>
    <property type="evidence" value="ECO:0007669"/>
    <property type="project" value="TreeGrafter"/>
</dbReference>
<evidence type="ECO:0000256" key="1">
    <source>
        <dbReference type="ARBA" id="ARBA00000085"/>
    </source>
</evidence>
<keyword evidence="3" id="KW-0597">Phosphoprotein</keyword>
<dbReference type="InterPro" id="IPR036890">
    <property type="entry name" value="HATPase_C_sf"/>
</dbReference>
<dbReference type="GO" id="GO:0016036">
    <property type="term" value="P:cellular response to phosphate starvation"/>
    <property type="evidence" value="ECO:0007669"/>
    <property type="project" value="TreeGrafter"/>
</dbReference>
<dbReference type="AlphaFoldDB" id="A0A0S7Y7G5"/>
<evidence type="ECO:0000256" key="5">
    <source>
        <dbReference type="ARBA" id="ARBA00022777"/>
    </source>
</evidence>
<dbReference type="PANTHER" id="PTHR45453:SF1">
    <property type="entry name" value="PHOSPHATE REGULON SENSOR PROTEIN PHOR"/>
    <property type="match status" value="1"/>
</dbReference>
<keyword evidence="4" id="KW-0808">Transferase</keyword>
<keyword evidence="5" id="KW-0418">Kinase</keyword>
<evidence type="ECO:0000313" key="9">
    <source>
        <dbReference type="Proteomes" id="UP000051861"/>
    </source>
</evidence>
<dbReference type="InterPro" id="IPR050351">
    <property type="entry name" value="BphY/WalK/GraS-like"/>
</dbReference>
<dbReference type="PROSITE" id="PS50109">
    <property type="entry name" value="HIS_KIN"/>
    <property type="match status" value="1"/>
</dbReference>
<evidence type="ECO:0000259" key="7">
    <source>
        <dbReference type="PROSITE" id="PS50109"/>
    </source>
</evidence>
<protein>
    <recommendedName>
        <fullName evidence="2">histidine kinase</fullName>
        <ecNumber evidence="2">2.7.13.3</ecNumber>
    </recommendedName>
</protein>
<organism evidence="8 9">
    <name type="scientific">candidate division WOR-1 bacterium DG_54_3</name>
    <dbReference type="NCBI Taxonomy" id="1703775"/>
    <lineage>
        <taxon>Bacteria</taxon>
        <taxon>Bacillati</taxon>
        <taxon>Saganbacteria</taxon>
    </lineage>
</organism>
<sequence length="127" mass="14320">MILGGMVGEISGKQKEMIQKAQIRLENLMNLINDWLDVARLDSGQIVDKLKPLSLKKVIKKTLEDMQPLARENDISLELRPSPGNKNVLGDEESLKQVLSNLITNAIRYNKPKGKVVIAIKENRDFI</sequence>
<evidence type="ECO:0000256" key="4">
    <source>
        <dbReference type="ARBA" id="ARBA00022679"/>
    </source>
</evidence>
<comment type="catalytic activity">
    <reaction evidence="1">
        <text>ATP + protein L-histidine = ADP + protein N-phospho-L-histidine.</text>
        <dbReference type="EC" id="2.7.13.3"/>
    </reaction>
</comment>
<evidence type="ECO:0000256" key="3">
    <source>
        <dbReference type="ARBA" id="ARBA00022553"/>
    </source>
</evidence>
<dbReference type="Proteomes" id="UP000051861">
    <property type="component" value="Unassembled WGS sequence"/>
</dbReference>
<reference evidence="8 9" key="1">
    <citation type="journal article" date="2015" name="Microbiome">
        <title>Genomic resolution of linkages in carbon, nitrogen, and sulfur cycling among widespread estuary sediment bacteria.</title>
        <authorList>
            <person name="Baker B.J."/>
            <person name="Lazar C.S."/>
            <person name="Teske A.P."/>
            <person name="Dick G.J."/>
        </authorList>
    </citation>
    <scope>NUCLEOTIDE SEQUENCE [LARGE SCALE GENOMIC DNA]</scope>
    <source>
        <strain evidence="8">DG_54_3</strain>
    </source>
</reference>
<dbReference type="GO" id="GO:0005886">
    <property type="term" value="C:plasma membrane"/>
    <property type="evidence" value="ECO:0007669"/>
    <property type="project" value="TreeGrafter"/>
</dbReference>
<dbReference type="EMBL" id="LIZX01000001">
    <property type="protein sequence ID" value="KPJ70315.1"/>
    <property type="molecule type" value="Genomic_DNA"/>
</dbReference>
<dbReference type="SUPFAM" id="SSF55874">
    <property type="entry name" value="ATPase domain of HSP90 chaperone/DNA topoisomerase II/histidine kinase"/>
    <property type="match status" value="1"/>
</dbReference>
<proteinExistence type="predicted"/>